<sequence length="412" mass="45942">MPDEDWVNRILDEPLPAWKNFDFPVHDDSDLVISETCHKVESSAVDSLVEVKSSVAQLDSSFIEHAPDATQCDFHSEFCSGPLLADDNLQATGTSCLTSKQDCSPREMVDIEETTPNNICNIYVLEEIIEDAKNNKKTLFSAMESVISMMREVEVQEKAVDIVKEEASRGGLDIMVKVEELKQMLAHAKDANDMHAGEVYGEKAILATEVRELESRLLSLSDERDKSLAILNEMRETLEERLDAATEARKVAEQDKLEKEESARTALAEQEAEMEKVVQESKVLQQEAEENSKLREFLMDRGRIVDMLQGEISVICLDVRLLKEKFDERVPLSQSVSSSQTTCILASSGSSSLKSLGAFDLLLERVESPKFAEKASPAPSVDGLSPTSRLEDERRELAQALVDEGWEVVVDN</sequence>
<organism evidence="2 4">
    <name type="scientific">Prunus armeniaca</name>
    <name type="common">Apricot</name>
    <name type="synonym">Armeniaca vulgaris</name>
    <dbReference type="NCBI Taxonomy" id="36596"/>
    <lineage>
        <taxon>Eukaryota</taxon>
        <taxon>Viridiplantae</taxon>
        <taxon>Streptophyta</taxon>
        <taxon>Embryophyta</taxon>
        <taxon>Tracheophyta</taxon>
        <taxon>Spermatophyta</taxon>
        <taxon>Magnoliopsida</taxon>
        <taxon>eudicotyledons</taxon>
        <taxon>Gunneridae</taxon>
        <taxon>Pentapetalae</taxon>
        <taxon>rosids</taxon>
        <taxon>fabids</taxon>
        <taxon>Rosales</taxon>
        <taxon>Rosaceae</taxon>
        <taxon>Amygdaloideae</taxon>
        <taxon>Amygdaleae</taxon>
        <taxon>Prunus</taxon>
    </lineage>
</organism>
<name>A0A6J5VV28_PRUAR</name>
<keyword evidence="1" id="KW-0175">Coiled coil</keyword>
<reference evidence="2 4" key="2">
    <citation type="submission" date="2020-05" db="EMBL/GenBank/DDBJ databases">
        <authorList>
            <person name="Campoy J."/>
            <person name="Schneeberger K."/>
            <person name="Spophaly S."/>
        </authorList>
    </citation>
    <scope>NUCLEOTIDE SEQUENCE [LARGE SCALE GENOMIC DNA]</scope>
    <source>
        <strain evidence="2">PruArmRojPasFocal</strain>
    </source>
</reference>
<dbReference type="EMBL" id="CAEKDK010000008">
    <property type="protein sequence ID" value="CAB4291732.1"/>
    <property type="molecule type" value="Genomic_DNA"/>
</dbReference>
<protein>
    <submittedName>
        <fullName evidence="2">Uncharacterized protein</fullName>
    </submittedName>
</protein>
<keyword evidence="5" id="KW-1185">Reference proteome</keyword>
<evidence type="ECO:0000313" key="3">
    <source>
        <dbReference type="EMBL" id="CAB4322047.1"/>
    </source>
</evidence>
<accession>A0A6J5VV28</accession>
<evidence type="ECO:0000313" key="5">
    <source>
        <dbReference type="Proteomes" id="UP000507245"/>
    </source>
</evidence>
<dbReference type="EMBL" id="CAEKKB010000008">
    <property type="protein sequence ID" value="CAB4322047.1"/>
    <property type="molecule type" value="Genomic_DNA"/>
</dbReference>
<dbReference type="Proteomes" id="UP000507245">
    <property type="component" value="Unassembled WGS sequence"/>
</dbReference>
<evidence type="ECO:0000256" key="1">
    <source>
        <dbReference type="SAM" id="Coils"/>
    </source>
</evidence>
<gene>
    <name evidence="2" type="ORF">CURHAP_LOCUS52103</name>
    <name evidence="3" type="ORF">ORAREDHAP_LOCUS51343</name>
</gene>
<proteinExistence type="predicted"/>
<reference evidence="5" key="1">
    <citation type="journal article" date="2020" name="Genome Biol.">
        <title>Gamete binning: chromosome-level and haplotype-resolved genome assembly enabled by high-throughput single-cell sequencing of gamete genomes.</title>
        <authorList>
            <person name="Campoy J.A."/>
            <person name="Sun H."/>
            <person name="Goel M."/>
            <person name="Jiao W.-B."/>
            <person name="Folz-Donahue K."/>
            <person name="Wang N."/>
            <person name="Rubio M."/>
            <person name="Liu C."/>
            <person name="Kukat C."/>
            <person name="Ruiz D."/>
            <person name="Huettel B."/>
            <person name="Schneeberger K."/>
        </authorList>
    </citation>
    <scope>NUCLEOTIDE SEQUENCE [LARGE SCALE GENOMIC DNA]</scope>
    <source>
        <strain evidence="5">cv. Rojo Pasion</strain>
    </source>
</reference>
<evidence type="ECO:0000313" key="4">
    <source>
        <dbReference type="Proteomes" id="UP000507222"/>
    </source>
</evidence>
<dbReference type="Proteomes" id="UP000507222">
    <property type="component" value="Unassembled WGS sequence"/>
</dbReference>
<evidence type="ECO:0000313" key="2">
    <source>
        <dbReference type="EMBL" id="CAB4291732.1"/>
    </source>
</evidence>
<dbReference type="PANTHER" id="PTHR48459:SF1">
    <property type="entry name" value="CUE DOMAIN-CONTAINING PROTEIN"/>
    <property type="match status" value="1"/>
</dbReference>
<dbReference type="PANTHER" id="PTHR48459">
    <property type="entry name" value="CUE DOMAIN-CONTAINING PROTEIN"/>
    <property type="match status" value="1"/>
</dbReference>
<dbReference type="OrthoDB" id="620544at2759"/>
<dbReference type="AlphaFoldDB" id="A0A6J5VV28"/>
<feature type="coiled-coil region" evidence="1">
    <location>
        <begin position="203"/>
        <end position="287"/>
    </location>
</feature>